<protein>
    <recommendedName>
        <fullName evidence="3">Reverse transcriptase zinc-binding domain-containing protein</fullName>
    </recommendedName>
</protein>
<dbReference type="EMBL" id="OX451735">
    <property type="protein sequence ID" value="CAI8593585.1"/>
    <property type="molecule type" value="Genomic_DNA"/>
</dbReference>
<gene>
    <name evidence="1" type="ORF">VFH_I098520</name>
</gene>
<name>A0AAV0Z4X8_VICFA</name>
<organism evidence="1 2">
    <name type="scientific">Vicia faba</name>
    <name type="common">Broad bean</name>
    <name type="synonym">Faba vulgaris</name>
    <dbReference type="NCBI Taxonomy" id="3906"/>
    <lineage>
        <taxon>Eukaryota</taxon>
        <taxon>Viridiplantae</taxon>
        <taxon>Streptophyta</taxon>
        <taxon>Embryophyta</taxon>
        <taxon>Tracheophyta</taxon>
        <taxon>Spermatophyta</taxon>
        <taxon>Magnoliopsida</taxon>
        <taxon>eudicotyledons</taxon>
        <taxon>Gunneridae</taxon>
        <taxon>Pentapetalae</taxon>
        <taxon>rosids</taxon>
        <taxon>fabids</taxon>
        <taxon>Fabales</taxon>
        <taxon>Fabaceae</taxon>
        <taxon>Papilionoideae</taxon>
        <taxon>50 kb inversion clade</taxon>
        <taxon>NPAAA clade</taxon>
        <taxon>Hologalegina</taxon>
        <taxon>IRL clade</taxon>
        <taxon>Fabeae</taxon>
        <taxon>Vicia</taxon>
    </lineage>
</organism>
<dbReference type="Proteomes" id="UP001157006">
    <property type="component" value="Chromosome 1S"/>
</dbReference>
<reference evidence="1 2" key="1">
    <citation type="submission" date="2023-01" db="EMBL/GenBank/DDBJ databases">
        <authorList>
            <person name="Kreplak J."/>
        </authorList>
    </citation>
    <scope>NUCLEOTIDE SEQUENCE [LARGE SCALE GENOMIC DNA]</scope>
</reference>
<evidence type="ECO:0000313" key="2">
    <source>
        <dbReference type="Proteomes" id="UP001157006"/>
    </source>
</evidence>
<dbReference type="AlphaFoldDB" id="A0AAV0Z4X8"/>
<proteinExistence type="predicted"/>
<sequence length="195" mass="22394">MGLANAPTRLALKAILSKYTSDFCFLAEPWMRFQNFLDTIGISRSCFSFLYFGVLIFKDKPKARSLICLNEALNLKLCWDLNTSLEDWDNLHRERTIWPTSFIKHHIPSSIWKGIKPGLNTINSQSIWILGGGKSINFWGDSWCGSLLVSELDSNSLPPNFNLNAKVCDFCNSNSWNITVAWHNFFPFLKIYFLL</sequence>
<evidence type="ECO:0008006" key="3">
    <source>
        <dbReference type="Google" id="ProtNLM"/>
    </source>
</evidence>
<evidence type="ECO:0000313" key="1">
    <source>
        <dbReference type="EMBL" id="CAI8593585.1"/>
    </source>
</evidence>
<keyword evidence="2" id="KW-1185">Reference proteome</keyword>
<accession>A0AAV0Z4X8</accession>